<sequence>MGALRKTDTEKGHPTQSVGVSPATDGPTVAGKCAPEPAALAAAADRGFDAVELYLERQHLDALEETVQVVEDAAVSAASVHTPHVTPEEHEYYELTDRLAVELDAYLVLHSKYVMHVFAPEVEAIGFDAAHGHENNTGASVMHLEEMILARDNGLVLDTAHLYTAEREYHDALAYLLSTYPDQIGLIHLTDSTRRDDGLPFGDGEIDLEATVRAIRDSAFDGPIVLEVSQDAQADALAVFEDYWAD</sequence>
<dbReference type="OrthoDB" id="219320at2157"/>
<evidence type="ECO:0000259" key="2">
    <source>
        <dbReference type="Pfam" id="PF01261"/>
    </source>
</evidence>
<dbReference type="Pfam" id="PF01261">
    <property type="entry name" value="AP_endonuc_2"/>
    <property type="match status" value="1"/>
</dbReference>
<dbReference type="STRING" id="519442.Huta_0454"/>
<evidence type="ECO:0000256" key="1">
    <source>
        <dbReference type="SAM" id="MobiDB-lite"/>
    </source>
</evidence>
<dbReference type="eggNOG" id="arCOG01895">
    <property type="taxonomic scope" value="Archaea"/>
</dbReference>
<dbReference type="InterPro" id="IPR050312">
    <property type="entry name" value="IolE/XylAMocC-like"/>
</dbReference>
<gene>
    <name evidence="3" type="ordered locus">Huta_0454</name>
</gene>
<proteinExistence type="predicted"/>
<feature type="region of interest" description="Disordered" evidence="1">
    <location>
        <begin position="1"/>
        <end position="29"/>
    </location>
</feature>
<dbReference type="AlphaFoldDB" id="C7NS34"/>
<evidence type="ECO:0000313" key="3">
    <source>
        <dbReference type="EMBL" id="ACV10641.1"/>
    </source>
</evidence>
<dbReference type="Proteomes" id="UP000002071">
    <property type="component" value="Chromosome"/>
</dbReference>
<dbReference type="InterPro" id="IPR013022">
    <property type="entry name" value="Xyl_isomerase-like_TIM-brl"/>
</dbReference>
<accession>C7NS34</accession>
<name>C7NS34_HALUD</name>
<dbReference type="Gene3D" id="3.20.20.150">
    <property type="entry name" value="Divalent-metal-dependent TIM barrel enzymes"/>
    <property type="match status" value="1"/>
</dbReference>
<keyword evidence="4" id="KW-1185">Reference proteome</keyword>
<dbReference type="InterPro" id="IPR036237">
    <property type="entry name" value="Xyl_isomerase-like_sf"/>
</dbReference>
<dbReference type="SUPFAM" id="SSF51658">
    <property type="entry name" value="Xylose isomerase-like"/>
    <property type="match status" value="1"/>
</dbReference>
<dbReference type="PANTHER" id="PTHR12110">
    <property type="entry name" value="HYDROXYPYRUVATE ISOMERASE"/>
    <property type="match status" value="1"/>
</dbReference>
<organism evidence="3 4">
    <name type="scientific">Halorhabdus utahensis (strain DSM 12940 / JCM 11049 / AX-2)</name>
    <dbReference type="NCBI Taxonomy" id="519442"/>
    <lineage>
        <taxon>Archaea</taxon>
        <taxon>Methanobacteriati</taxon>
        <taxon>Methanobacteriota</taxon>
        <taxon>Stenosarchaea group</taxon>
        <taxon>Halobacteria</taxon>
        <taxon>Halobacteriales</taxon>
        <taxon>Haloarculaceae</taxon>
        <taxon>Halorhabdus</taxon>
    </lineage>
</organism>
<protein>
    <submittedName>
        <fullName evidence="3">Xylose isomerase domain protein TIM barrel</fullName>
    </submittedName>
</protein>
<dbReference type="GO" id="GO:0016853">
    <property type="term" value="F:isomerase activity"/>
    <property type="evidence" value="ECO:0007669"/>
    <property type="project" value="UniProtKB-KW"/>
</dbReference>
<feature type="domain" description="Xylose isomerase-like TIM barrel" evidence="2">
    <location>
        <begin position="124"/>
        <end position="232"/>
    </location>
</feature>
<reference evidence="3 4" key="1">
    <citation type="journal article" date="2009" name="Stand. Genomic Sci.">
        <title>Complete genome sequence of Halorhabdus utahensis type strain (AX-2).</title>
        <authorList>
            <person name="Anderson I."/>
            <person name="Tindall B.J."/>
            <person name="Pomrenke H."/>
            <person name="Goker M."/>
            <person name="Lapidus A."/>
            <person name="Nolan M."/>
            <person name="Copeland A."/>
            <person name="Glavina Del Rio T."/>
            <person name="Chen F."/>
            <person name="Tice H."/>
            <person name="Cheng J.F."/>
            <person name="Lucas S."/>
            <person name="Chertkov O."/>
            <person name="Bruce D."/>
            <person name="Brettin T."/>
            <person name="Detter J.C."/>
            <person name="Han C."/>
            <person name="Goodwin L."/>
            <person name="Land M."/>
            <person name="Hauser L."/>
            <person name="Chang Y.J."/>
            <person name="Jeffries C.D."/>
            <person name="Pitluck S."/>
            <person name="Pati A."/>
            <person name="Mavromatis K."/>
            <person name="Ivanova N."/>
            <person name="Ovchinnikova G."/>
            <person name="Chen A."/>
            <person name="Palaniappan K."/>
            <person name="Chain P."/>
            <person name="Rohde M."/>
            <person name="Bristow J."/>
            <person name="Eisen J.A."/>
            <person name="Markowitz V."/>
            <person name="Hugenholtz P."/>
            <person name="Kyrpides N.C."/>
            <person name="Klenk H.P."/>
        </authorList>
    </citation>
    <scope>NUCLEOTIDE SEQUENCE [LARGE SCALE GENOMIC DNA]</scope>
    <source>
        <strain evidence="4">DSM 12940 / JCM 11049 / AX-2</strain>
    </source>
</reference>
<keyword evidence="3" id="KW-0413">Isomerase</keyword>
<dbReference type="HOGENOM" id="CLU_1264538_0_0_2"/>
<dbReference type="KEGG" id="hut:Huta_0454"/>
<evidence type="ECO:0000313" key="4">
    <source>
        <dbReference type="Proteomes" id="UP000002071"/>
    </source>
</evidence>
<dbReference type="EMBL" id="CP001687">
    <property type="protein sequence ID" value="ACV10641.1"/>
    <property type="molecule type" value="Genomic_DNA"/>
</dbReference>
<feature type="compositionally biased region" description="Basic and acidic residues" evidence="1">
    <location>
        <begin position="1"/>
        <end position="13"/>
    </location>
</feature>